<feature type="domain" description="FAD/NAD(P)-binding" evidence="8">
    <location>
        <begin position="4"/>
        <end position="311"/>
    </location>
</feature>
<evidence type="ECO:0000313" key="12">
    <source>
        <dbReference type="Proteomes" id="UP000747110"/>
    </source>
</evidence>
<dbReference type="InterPro" id="IPR050446">
    <property type="entry name" value="FAD-oxidoreductase/Apoptosis"/>
</dbReference>
<dbReference type="EC" id="1.6.5.4" evidence="7"/>
<dbReference type="OrthoDB" id="432169at2759"/>
<evidence type="ECO:0000259" key="9">
    <source>
        <dbReference type="Pfam" id="PF21791"/>
    </source>
</evidence>
<dbReference type="EMBL" id="BNCQ01000006">
    <property type="protein sequence ID" value="GIL98830.1"/>
    <property type="molecule type" value="Genomic_DNA"/>
</dbReference>
<name>A0A8J4BYZ3_9CHLO</name>
<proteinExistence type="inferred from homology"/>
<dbReference type="SUPFAM" id="SSF55424">
    <property type="entry name" value="FAD/NAD-linked reductases, dimerisation (C-terminal) domain"/>
    <property type="match status" value="1"/>
</dbReference>
<dbReference type="GO" id="GO:0016656">
    <property type="term" value="F:monodehydroascorbate reductase (NADH) activity"/>
    <property type="evidence" value="ECO:0007669"/>
    <property type="project" value="UniProtKB-EC"/>
</dbReference>
<evidence type="ECO:0000313" key="11">
    <source>
        <dbReference type="EMBL" id="GIL98830.1"/>
    </source>
</evidence>
<sequence>MPSYKIVFLGGGNAAGYAARAFVENGLKAGELAIVTEEPYCAYERPALSKGYLLGAARLPGFHTCVGGGGERQAPEWYSEKGITYLTDSRVTKADLANRTLTLENGEVLSYEYLIIGTGARPVRLTEFAVPGAELGGIHYLRDVKDADALVAAIATAKERAGKAVVVGGGYIGMEVAAGLAANGLAVTLVFPENHLLNRLFTPELAAVYERLYDAKGVKMVKNARVVGFGGVDGKVSSVGYTDATGAVHQLEASLVVVGVGARANVELFQGQLEMTAGGIKVDGQMATSVPGVFAVGDVAAFPLTSVATGQVSHARQEHVTHCRLSAAQAAKAILGLSPTPYDYLPYFYSRVFALSWVFYGEAPADAVKVHFGDMTEAKCFGCLWLGAGGKLVGAFLEGGSADDAAVLKGAVAKGLRLPAEEGGLGEAVVGSGAAVVAQLKAKL</sequence>
<dbReference type="InterPro" id="IPR023753">
    <property type="entry name" value="FAD/NAD-binding_dom"/>
</dbReference>
<dbReference type="EMBL" id="BNCP01000004">
    <property type="protein sequence ID" value="GIL72356.1"/>
    <property type="molecule type" value="Genomic_DNA"/>
</dbReference>
<comment type="cofactor">
    <cofactor evidence="1">
        <name>FAD</name>
        <dbReference type="ChEBI" id="CHEBI:57692"/>
    </cofactor>
</comment>
<dbReference type="Gene3D" id="3.30.390.30">
    <property type="match status" value="1"/>
</dbReference>
<keyword evidence="6" id="KW-0520">NAD</keyword>
<evidence type="ECO:0000313" key="10">
    <source>
        <dbReference type="EMBL" id="GIL72356.1"/>
    </source>
</evidence>
<comment type="caution">
    <text evidence="10">The sequence shown here is derived from an EMBL/GenBank/DDBJ whole genome shotgun (WGS) entry which is preliminary data.</text>
</comment>
<dbReference type="PRINTS" id="PR00368">
    <property type="entry name" value="FADPNR"/>
</dbReference>
<evidence type="ECO:0000259" key="8">
    <source>
        <dbReference type="Pfam" id="PF07992"/>
    </source>
</evidence>
<dbReference type="InterPro" id="IPR016156">
    <property type="entry name" value="FAD/NAD-linked_Rdtase_dimer_sf"/>
</dbReference>
<dbReference type="PANTHER" id="PTHR43557">
    <property type="entry name" value="APOPTOSIS-INDUCING FACTOR 1"/>
    <property type="match status" value="1"/>
</dbReference>
<dbReference type="SUPFAM" id="SSF51905">
    <property type="entry name" value="FAD/NAD(P)-binding domain"/>
    <property type="match status" value="2"/>
</dbReference>
<reference evidence="10" key="1">
    <citation type="journal article" date="2021" name="Proc. Natl. Acad. Sci. U.S.A.">
        <title>Three genomes in the algal genus Volvox reveal the fate of a haploid sex-determining region after a transition to homothallism.</title>
        <authorList>
            <person name="Yamamoto K."/>
            <person name="Hamaji T."/>
            <person name="Kawai-Toyooka H."/>
            <person name="Matsuzaki R."/>
            <person name="Takahashi F."/>
            <person name="Nishimura Y."/>
            <person name="Kawachi M."/>
            <person name="Noguchi H."/>
            <person name="Minakuchi Y."/>
            <person name="Umen J.G."/>
            <person name="Toyoda A."/>
            <person name="Nozaki H."/>
        </authorList>
    </citation>
    <scope>NUCLEOTIDE SEQUENCE</scope>
    <source>
        <strain evidence="11">NIES-3785</strain>
        <strain evidence="10">NIES-3786</strain>
    </source>
</reference>
<keyword evidence="5" id="KW-0560">Oxidoreductase</keyword>
<evidence type="ECO:0000256" key="3">
    <source>
        <dbReference type="ARBA" id="ARBA00022630"/>
    </source>
</evidence>
<keyword evidence="4" id="KW-0274">FAD</keyword>
<comment type="similarity">
    <text evidence="2">Belongs to the FAD-dependent oxidoreductase family.</text>
</comment>
<dbReference type="Proteomes" id="UP000722791">
    <property type="component" value="Unassembled WGS sequence"/>
</dbReference>
<evidence type="ECO:0000256" key="2">
    <source>
        <dbReference type="ARBA" id="ARBA00006442"/>
    </source>
</evidence>
<dbReference type="Pfam" id="PF21791">
    <property type="entry name" value="MDHAR3-like_C"/>
    <property type="match status" value="1"/>
</dbReference>
<evidence type="ECO:0000256" key="1">
    <source>
        <dbReference type="ARBA" id="ARBA00001974"/>
    </source>
</evidence>
<keyword evidence="12" id="KW-1185">Reference proteome</keyword>
<dbReference type="Pfam" id="PF07992">
    <property type="entry name" value="Pyr_redox_2"/>
    <property type="match status" value="1"/>
</dbReference>
<evidence type="ECO:0000256" key="5">
    <source>
        <dbReference type="ARBA" id="ARBA00023002"/>
    </source>
</evidence>
<organism evidence="10 12">
    <name type="scientific">Volvox reticuliferus</name>
    <dbReference type="NCBI Taxonomy" id="1737510"/>
    <lineage>
        <taxon>Eukaryota</taxon>
        <taxon>Viridiplantae</taxon>
        <taxon>Chlorophyta</taxon>
        <taxon>core chlorophytes</taxon>
        <taxon>Chlorophyceae</taxon>
        <taxon>CS clade</taxon>
        <taxon>Chlamydomonadales</taxon>
        <taxon>Volvocaceae</taxon>
        <taxon>Volvox</taxon>
    </lineage>
</organism>
<evidence type="ECO:0000256" key="7">
    <source>
        <dbReference type="ARBA" id="ARBA00038920"/>
    </source>
</evidence>
<protein>
    <recommendedName>
        <fullName evidence="7">monodehydroascorbate reductase (NADH)</fullName>
        <ecNumber evidence="7">1.6.5.4</ecNumber>
    </recommendedName>
</protein>
<evidence type="ECO:0000256" key="4">
    <source>
        <dbReference type="ARBA" id="ARBA00022827"/>
    </source>
</evidence>
<keyword evidence="3" id="KW-0285">Flavoprotein</keyword>
<gene>
    <name evidence="10" type="ORF">Vretifemale_2716</name>
    <name evidence="11" type="ORF">Vretimale_4132</name>
</gene>
<dbReference type="InterPro" id="IPR048618">
    <property type="entry name" value="MDHAR3-like_C"/>
</dbReference>
<dbReference type="GO" id="GO:0005737">
    <property type="term" value="C:cytoplasm"/>
    <property type="evidence" value="ECO:0007669"/>
    <property type="project" value="TreeGrafter"/>
</dbReference>
<accession>A0A8J4BYZ3</accession>
<dbReference type="InterPro" id="IPR036188">
    <property type="entry name" value="FAD/NAD-bd_sf"/>
</dbReference>
<dbReference type="PRINTS" id="PR00411">
    <property type="entry name" value="PNDRDTASEI"/>
</dbReference>
<dbReference type="Proteomes" id="UP000747110">
    <property type="component" value="Unassembled WGS sequence"/>
</dbReference>
<dbReference type="Gene3D" id="3.50.50.60">
    <property type="entry name" value="FAD/NAD(P)-binding domain"/>
    <property type="match status" value="2"/>
</dbReference>
<evidence type="ECO:0000256" key="6">
    <source>
        <dbReference type="ARBA" id="ARBA00023027"/>
    </source>
</evidence>
<dbReference type="PANTHER" id="PTHR43557:SF2">
    <property type="entry name" value="RIESKE DOMAIN-CONTAINING PROTEIN-RELATED"/>
    <property type="match status" value="1"/>
</dbReference>
<feature type="domain" description="Monodehydroascorbate reductase 3-like C-terminal" evidence="9">
    <location>
        <begin position="345"/>
        <end position="412"/>
    </location>
</feature>
<dbReference type="AlphaFoldDB" id="A0A8J4BYZ3"/>